<keyword evidence="1" id="KW-0238">DNA-binding</keyword>
<proteinExistence type="predicted"/>
<organism evidence="3 4">
    <name type="scientific">Calidithermus terrae</name>
    <dbReference type="NCBI Taxonomy" id="1408545"/>
    <lineage>
        <taxon>Bacteria</taxon>
        <taxon>Thermotogati</taxon>
        <taxon>Deinococcota</taxon>
        <taxon>Deinococci</taxon>
        <taxon>Thermales</taxon>
        <taxon>Thermaceae</taxon>
        <taxon>Calidithermus</taxon>
    </lineage>
</organism>
<dbReference type="Gene3D" id="1.10.150.130">
    <property type="match status" value="1"/>
</dbReference>
<evidence type="ECO:0000313" key="4">
    <source>
        <dbReference type="Proteomes" id="UP000265715"/>
    </source>
</evidence>
<dbReference type="InterPro" id="IPR010998">
    <property type="entry name" value="Integrase_recombinase_N"/>
</dbReference>
<name>A0A399EID0_9DEIN</name>
<feature type="domain" description="Integrase SAM-like N-terminal" evidence="2">
    <location>
        <begin position="1"/>
        <end position="42"/>
    </location>
</feature>
<dbReference type="EMBL" id="QXDL01000073">
    <property type="protein sequence ID" value="RIH84474.1"/>
    <property type="molecule type" value="Genomic_DNA"/>
</dbReference>
<dbReference type="GO" id="GO:0015074">
    <property type="term" value="P:DNA integration"/>
    <property type="evidence" value="ECO:0007669"/>
    <property type="project" value="InterPro"/>
</dbReference>
<gene>
    <name evidence="3" type="ORF">Mterra_01969</name>
</gene>
<evidence type="ECO:0000313" key="3">
    <source>
        <dbReference type="EMBL" id="RIH84474.1"/>
    </source>
</evidence>
<evidence type="ECO:0000259" key="2">
    <source>
        <dbReference type="Pfam" id="PF13495"/>
    </source>
</evidence>
<evidence type="ECO:0000256" key="1">
    <source>
        <dbReference type="ARBA" id="ARBA00023125"/>
    </source>
</evidence>
<accession>A0A399EID0</accession>
<dbReference type="GO" id="GO:0003677">
    <property type="term" value="F:DNA binding"/>
    <property type="evidence" value="ECO:0007669"/>
    <property type="project" value="UniProtKB-KW"/>
</dbReference>
<dbReference type="Pfam" id="PF13495">
    <property type="entry name" value="Phage_int_SAM_4"/>
    <property type="match status" value="1"/>
</dbReference>
<keyword evidence="4" id="KW-1185">Reference proteome</keyword>
<sequence length="89" mass="9745">MGVEEIRAYLSHLATEGNVAAPAQNVTLLALLFLHYQVLKVNLPGIENVVVDSIKALEALYRWGNTPVRSVYIGGAKAWPEPESTASRR</sequence>
<protein>
    <submittedName>
        <fullName evidence="3">Integron integrase</fullName>
    </submittedName>
</protein>
<dbReference type="InterPro" id="IPR004107">
    <property type="entry name" value="Integrase_SAM-like_N"/>
</dbReference>
<dbReference type="AlphaFoldDB" id="A0A399EID0"/>
<comment type="caution">
    <text evidence="3">The sequence shown here is derived from an EMBL/GenBank/DDBJ whole genome shotgun (WGS) entry which is preliminary data.</text>
</comment>
<reference evidence="3 4" key="1">
    <citation type="submission" date="2018-08" db="EMBL/GenBank/DDBJ databases">
        <title>Meiothermus terrae DSM 26712 genome sequencing project.</title>
        <authorList>
            <person name="Da Costa M.S."/>
            <person name="Albuquerque L."/>
            <person name="Raposo P."/>
            <person name="Froufe H.J.C."/>
            <person name="Barroso C.S."/>
            <person name="Egas C."/>
        </authorList>
    </citation>
    <scope>NUCLEOTIDE SEQUENCE [LARGE SCALE GENOMIC DNA]</scope>
    <source>
        <strain evidence="3 4">DSM 26712</strain>
    </source>
</reference>
<dbReference type="Proteomes" id="UP000265715">
    <property type="component" value="Unassembled WGS sequence"/>
</dbReference>